<comment type="similarity">
    <text evidence="1">Belongs to the Gfa family.</text>
</comment>
<dbReference type="RefSeq" id="WP_097572575.1">
    <property type="nucleotide sequence ID" value="NZ_NWQG01000036.1"/>
</dbReference>
<gene>
    <name evidence="6" type="ORF">CN311_06855</name>
</gene>
<evidence type="ECO:0000256" key="4">
    <source>
        <dbReference type="ARBA" id="ARBA00023239"/>
    </source>
</evidence>
<reference evidence="6 7" key="1">
    <citation type="submission" date="2017-09" db="EMBL/GenBank/DDBJ databases">
        <title>Mesorhizobum sanjuanii sp. nov. isolated from nodules of Lotus tenuis in saline-alkaline lowlands of Flooding Pampa.</title>
        <authorList>
            <person name="Sannazzaro A.I."/>
            <person name="Torres Tejerizo G.A."/>
            <person name="Fontana F."/>
            <person name="Cumpa Velazquez L.M."/>
            <person name="Hansen L."/>
            <person name="Pistorio M."/>
            <person name="Estrella M.J."/>
        </authorList>
    </citation>
    <scope>NUCLEOTIDE SEQUENCE [LARGE SCALE GENOMIC DNA]</scope>
    <source>
        <strain evidence="6 7">BSA136</strain>
    </source>
</reference>
<keyword evidence="2" id="KW-0479">Metal-binding</keyword>
<dbReference type="PANTHER" id="PTHR33337:SF40">
    <property type="entry name" value="CENP-V_GFA DOMAIN-CONTAINING PROTEIN-RELATED"/>
    <property type="match status" value="1"/>
</dbReference>
<comment type="caution">
    <text evidence="6">The sequence shown here is derived from an EMBL/GenBank/DDBJ whole genome shotgun (WGS) entry which is preliminary data.</text>
</comment>
<evidence type="ECO:0000256" key="1">
    <source>
        <dbReference type="ARBA" id="ARBA00005495"/>
    </source>
</evidence>
<evidence type="ECO:0000313" key="6">
    <source>
        <dbReference type="EMBL" id="PDQ21851.1"/>
    </source>
</evidence>
<protein>
    <submittedName>
        <fullName evidence="6">Aldehyde-activating protein</fullName>
    </submittedName>
</protein>
<dbReference type="InterPro" id="IPR006913">
    <property type="entry name" value="CENP-V/GFA"/>
</dbReference>
<organism evidence="6 7">
    <name type="scientific">Mesorhizobium sanjuanii</name>
    <dbReference type="NCBI Taxonomy" id="2037900"/>
    <lineage>
        <taxon>Bacteria</taxon>
        <taxon>Pseudomonadati</taxon>
        <taxon>Pseudomonadota</taxon>
        <taxon>Alphaproteobacteria</taxon>
        <taxon>Hyphomicrobiales</taxon>
        <taxon>Phyllobacteriaceae</taxon>
        <taxon>Mesorhizobium</taxon>
    </lineage>
</organism>
<dbReference type="SUPFAM" id="SSF51316">
    <property type="entry name" value="Mss4-like"/>
    <property type="match status" value="1"/>
</dbReference>
<evidence type="ECO:0000256" key="2">
    <source>
        <dbReference type="ARBA" id="ARBA00022723"/>
    </source>
</evidence>
<dbReference type="Proteomes" id="UP000219182">
    <property type="component" value="Unassembled WGS sequence"/>
</dbReference>
<keyword evidence="4" id="KW-0456">Lyase</keyword>
<dbReference type="InterPro" id="IPR011057">
    <property type="entry name" value="Mss4-like_sf"/>
</dbReference>
<dbReference type="GO" id="GO:0016846">
    <property type="term" value="F:carbon-sulfur lyase activity"/>
    <property type="evidence" value="ECO:0007669"/>
    <property type="project" value="InterPro"/>
</dbReference>
<dbReference type="GO" id="GO:0046872">
    <property type="term" value="F:metal ion binding"/>
    <property type="evidence" value="ECO:0007669"/>
    <property type="project" value="UniProtKB-KW"/>
</dbReference>
<evidence type="ECO:0000313" key="7">
    <source>
        <dbReference type="Proteomes" id="UP000219182"/>
    </source>
</evidence>
<dbReference type="AlphaFoldDB" id="A0A2A6FJM5"/>
<evidence type="ECO:0000259" key="5">
    <source>
        <dbReference type="PROSITE" id="PS51891"/>
    </source>
</evidence>
<feature type="domain" description="CENP-V/GFA" evidence="5">
    <location>
        <begin position="4"/>
        <end position="110"/>
    </location>
</feature>
<accession>A0A2A6FJM5</accession>
<dbReference type="EMBL" id="NWQG01000036">
    <property type="protein sequence ID" value="PDQ21851.1"/>
    <property type="molecule type" value="Genomic_DNA"/>
</dbReference>
<evidence type="ECO:0000256" key="3">
    <source>
        <dbReference type="ARBA" id="ARBA00022833"/>
    </source>
</evidence>
<dbReference type="PROSITE" id="PS51891">
    <property type="entry name" value="CENP_V_GFA"/>
    <property type="match status" value="1"/>
</dbReference>
<sequence length="133" mass="14731">MVTRRAECSCGQLSAICSGEPVRVSVCHCLACKRRTGSAFSFNARFPEDKVSIEGRSAEFMRIGEQGGRVTYNFCPDCGTNVHYRIDTQPGLVAIPVGAFADPSFPQPFQSFYHDSRRCQWVEVRAEPLATFG</sequence>
<name>A0A2A6FJM5_9HYPH</name>
<dbReference type="Gene3D" id="3.90.1590.10">
    <property type="entry name" value="glutathione-dependent formaldehyde- activating enzyme (gfa)"/>
    <property type="match status" value="1"/>
</dbReference>
<keyword evidence="7" id="KW-1185">Reference proteome</keyword>
<keyword evidence="3" id="KW-0862">Zinc</keyword>
<dbReference type="PANTHER" id="PTHR33337">
    <property type="entry name" value="GFA DOMAIN-CONTAINING PROTEIN"/>
    <property type="match status" value="1"/>
</dbReference>
<proteinExistence type="inferred from homology"/>
<dbReference type="Pfam" id="PF04828">
    <property type="entry name" value="GFA"/>
    <property type="match status" value="1"/>
</dbReference>